<comment type="caution">
    <text evidence="1">The sequence shown here is derived from an EMBL/GenBank/DDBJ whole genome shotgun (WGS) entry which is preliminary data.</text>
</comment>
<gene>
    <name evidence="1" type="ORF">SPARVUS_LOCUS13440083</name>
</gene>
<reference evidence="1" key="1">
    <citation type="submission" date="2023-05" db="EMBL/GenBank/DDBJ databases">
        <authorList>
            <person name="Stuckert A."/>
        </authorList>
    </citation>
    <scope>NUCLEOTIDE SEQUENCE</scope>
</reference>
<sequence>MRLHNPWTVQIYPVPCTLLRKRHQTEHVQSVPEAVFYQEMKWGM</sequence>
<evidence type="ECO:0000313" key="1">
    <source>
        <dbReference type="EMBL" id="CAI9604306.1"/>
    </source>
</evidence>
<accession>A0ABN9G9P3</accession>
<name>A0ABN9G9P3_9NEOB</name>
<keyword evidence="2" id="KW-1185">Reference proteome</keyword>
<dbReference type="EMBL" id="CATNWA010017952">
    <property type="protein sequence ID" value="CAI9604306.1"/>
    <property type="molecule type" value="Genomic_DNA"/>
</dbReference>
<evidence type="ECO:0000313" key="2">
    <source>
        <dbReference type="Proteomes" id="UP001162483"/>
    </source>
</evidence>
<protein>
    <submittedName>
        <fullName evidence="1">Uncharacterized protein</fullName>
    </submittedName>
</protein>
<dbReference type="Proteomes" id="UP001162483">
    <property type="component" value="Unassembled WGS sequence"/>
</dbReference>
<organism evidence="1 2">
    <name type="scientific">Staurois parvus</name>
    <dbReference type="NCBI Taxonomy" id="386267"/>
    <lineage>
        <taxon>Eukaryota</taxon>
        <taxon>Metazoa</taxon>
        <taxon>Chordata</taxon>
        <taxon>Craniata</taxon>
        <taxon>Vertebrata</taxon>
        <taxon>Euteleostomi</taxon>
        <taxon>Amphibia</taxon>
        <taxon>Batrachia</taxon>
        <taxon>Anura</taxon>
        <taxon>Neobatrachia</taxon>
        <taxon>Ranoidea</taxon>
        <taxon>Ranidae</taxon>
        <taxon>Staurois</taxon>
    </lineage>
</organism>
<proteinExistence type="predicted"/>